<dbReference type="OrthoDB" id="574304at2"/>
<dbReference type="STRING" id="454136.NIES2119_21925"/>
<protein>
    <submittedName>
        <fullName evidence="1">Uncharacterized protein</fullName>
    </submittedName>
</protein>
<organism evidence="1 2">
    <name type="scientific">[Phormidium ambiguum] IAM M-71</name>
    <dbReference type="NCBI Taxonomy" id="454136"/>
    <lineage>
        <taxon>Bacteria</taxon>
        <taxon>Bacillati</taxon>
        <taxon>Cyanobacteriota</taxon>
        <taxon>Cyanophyceae</taxon>
        <taxon>Oscillatoriophycideae</taxon>
        <taxon>Aerosakkonematales</taxon>
        <taxon>Aerosakkonemataceae</taxon>
        <taxon>Floridanema</taxon>
    </lineage>
</organism>
<accession>A0A1U7IBF8</accession>
<dbReference type="InterPro" id="IPR037257">
    <property type="entry name" value="T2SS_E_N_sf"/>
</dbReference>
<evidence type="ECO:0000313" key="1">
    <source>
        <dbReference type="EMBL" id="OKH33984.1"/>
    </source>
</evidence>
<sequence>MLAHSTKLGWILVNKKIISHSQLEFALNVQFCENKKLGEVLVEQKLISREELELALKEQYWRRNGYWVI</sequence>
<evidence type="ECO:0000313" key="2">
    <source>
        <dbReference type="Proteomes" id="UP000185860"/>
    </source>
</evidence>
<gene>
    <name evidence="1" type="ORF">NIES2119_21925</name>
</gene>
<name>A0A1U7IBF8_9CYAN</name>
<reference evidence="1 2" key="1">
    <citation type="submission" date="2016-11" db="EMBL/GenBank/DDBJ databases">
        <title>Draft Genome Sequences of Nine Cyanobacterial Strains from Diverse Habitats.</title>
        <authorList>
            <person name="Zhu T."/>
            <person name="Hou S."/>
            <person name="Lu X."/>
            <person name="Hess W.R."/>
        </authorList>
    </citation>
    <scope>NUCLEOTIDE SEQUENCE [LARGE SCALE GENOMIC DNA]</scope>
    <source>
        <strain evidence="1 2">IAM M-71</strain>
    </source>
</reference>
<proteinExistence type="predicted"/>
<dbReference type="AlphaFoldDB" id="A0A1U7IBF8"/>
<comment type="caution">
    <text evidence="1">The sequence shown here is derived from an EMBL/GenBank/DDBJ whole genome shotgun (WGS) entry which is preliminary data.</text>
</comment>
<dbReference type="Proteomes" id="UP000185860">
    <property type="component" value="Unassembled WGS sequence"/>
</dbReference>
<dbReference type="SUPFAM" id="SSF160246">
    <property type="entry name" value="EspE N-terminal domain-like"/>
    <property type="match status" value="1"/>
</dbReference>
<dbReference type="EMBL" id="MRCE01000025">
    <property type="protein sequence ID" value="OKH33984.1"/>
    <property type="molecule type" value="Genomic_DNA"/>
</dbReference>